<name>A0ABY3RPH8_9MICO</name>
<protein>
    <submittedName>
        <fullName evidence="3">Uncharacterized protein</fullName>
    </submittedName>
</protein>
<keyword evidence="2" id="KW-0472">Membrane</keyword>
<gene>
    <name evidence="3" type="ORF">K8F61_14860</name>
</gene>
<dbReference type="Proteomes" id="UP001199642">
    <property type="component" value="Chromosome"/>
</dbReference>
<feature type="compositionally biased region" description="Basic and acidic residues" evidence="1">
    <location>
        <begin position="232"/>
        <end position="248"/>
    </location>
</feature>
<feature type="transmembrane region" description="Helical" evidence="2">
    <location>
        <begin position="6"/>
        <end position="22"/>
    </location>
</feature>
<dbReference type="RefSeq" id="WP_231819672.1">
    <property type="nucleotide sequence ID" value="NZ_CP082781.1"/>
</dbReference>
<keyword evidence="2" id="KW-0812">Transmembrane</keyword>
<feature type="transmembrane region" description="Helical" evidence="2">
    <location>
        <begin position="142"/>
        <end position="159"/>
    </location>
</feature>
<organism evidence="3 4">
    <name type="scientific">Microbacterium resistens</name>
    <dbReference type="NCBI Taxonomy" id="156977"/>
    <lineage>
        <taxon>Bacteria</taxon>
        <taxon>Bacillati</taxon>
        <taxon>Actinomycetota</taxon>
        <taxon>Actinomycetes</taxon>
        <taxon>Micrococcales</taxon>
        <taxon>Microbacteriaceae</taxon>
        <taxon>Microbacterium</taxon>
    </lineage>
</organism>
<feature type="transmembrane region" description="Helical" evidence="2">
    <location>
        <begin position="103"/>
        <end position="122"/>
    </location>
</feature>
<evidence type="ECO:0000313" key="3">
    <source>
        <dbReference type="EMBL" id="UGS25914.1"/>
    </source>
</evidence>
<feature type="compositionally biased region" description="Low complexity" evidence="1">
    <location>
        <begin position="219"/>
        <end position="231"/>
    </location>
</feature>
<feature type="compositionally biased region" description="Gly residues" evidence="1">
    <location>
        <begin position="185"/>
        <end position="203"/>
    </location>
</feature>
<proteinExistence type="predicted"/>
<keyword evidence="4" id="KW-1185">Reference proteome</keyword>
<accession>A0ABY3RPH8</accession>
<feature type="region of interest" description="Disordered" evidence="1">
    <location>
        <begin position="184"/>
        <end position="248"/>
    </location>
</feature>
<evidence type="ECO:0000256" key="2">
    <source>
        <dbReference type="SAM" id="Phobius"/>
    </source>
</evidence>
<dbReference type="EMBL" id="CP082781">
    <property type="protein sequence ID" value="UGS25914.1"/>
    <property type="molecule type" value="Genomic_DNA"/>
</dbReference>
<reference evidence="3 4" key="1">
    <citation type="submission" date="2023-01" db="EMBL/GenBank/DDBJ databases">
        <title>Characterization of estradiol degrading bacteria Microbacterium sp. MZT7 and reveal degrading genes through genome analysis.</title>
        <authorList>
            <person name="Hao P."/>
            <person name="Gao Y."/>
        </authorList>
    </citation>
    <scope>NUCLEOTIDE SEQUENCE [LARGE SCALE GENOMIC DNA]</scope>
    <source>
        <strain evidence="3 4">MZT7</strain>
    </source>
</reference>
<evidence type="ECO:0000256" key="1">
    <source>
        <dbReference type="SAM" id="MobiDB-lite"/>
    </source>
</evidence>
<evidence type="ECO:0000313" key="4">
    <source>
        <dbReference type="Proteomes" id="UP001199642"/>
    </source>
</evidence>
<feature type="transmembrane region" description="Helical" evidence="2">
    <location>
        <begin position="70"/>
        <end position="91"/>
    </location>
</feature>
<keyword evidence="2" id="KW-1133">Transmembrane helix</keyword>
<sequence>MTKLIELIGLLAPFAAMALLFLHRRRAPGPAGIGMIGAAIAAVGSVADVIGSRTVWFGGDSEEMLEQLEGWGMLRLGLVGAGVAILLTAALVGRGRAVPRIPLAVGGLVAAGLGVLVPFAPVGVEDLHGFLRFVVTMGLETLQFGLLGAGILLLALAVVSGRDEGPEPLAHALRAGGRIIRAVRNGGGEAPGRTGSPGTGSAGTGSTLRAVWSALTEEAPGSDATGDAAADPTDRTEGADSGGRRDRR</sequence>
<feature type="transmembrane region" description="Helical" evidence="2">
    <location>
        <begin position="29"/>
        <end position="50"/>
    </location>
</feature>